<dbReference type="GO" id="GO:0005737">
    <property type="term" value="C:cytoplasm"/>
    <property type="evidence" value="ECO:0007669"/>
    <property type="project" value="UniProtKB-SubCell"/>
</dbReference>
<dbReference type="InterPro" id="IPR014729">
    <property type="entry name" value="Rossmann-like_a/b/a_fold"/>
</dbReference>
<comment type="subunit">
    <text evidence="9">Homohexamer.</text>
</comment>
<dbReference type="eggNOG" id="COG0669">
    <property type="taxonomic scope" value="Bacteria"/>
</dbReference>
<evidence type="ECO:0000256" key="1">
    <source>
        <dbReference type="ARBA" id="ARBA00022490"/>
    </source>
</evidence>
<keyword evidence="5 9" id="KW-0067">ATP-binding</keyword>
<organism evidence="11 12">
    <name type="scientific">Blautia hydrogenotrophica (strain DSM 10507 / JCM 14656 / S5a33)</name>
    <name type="common">Ruminococcus hydrogenotrophicus</name>
    <dbReference type="NCBI Taxonomy" id="476272"/>
    <lineage>
        <taxon>Bacteria</taxon>
        <taxon>Bacillati</taxon>
        <taxon>Bacillota</taxon>
        <taxon>Clostridia</taxon>
        <taxon>Lachnospirales</taxon>
        <taxon>Lachnospiraceae</taxon>
        <taxon>Blautia</taxon>
    </lineage>
</organism>
<feature type="site" description="Transition state stabilizer" evidence="9">
    <location>
        <position position="29"/>
    </location>
</feature>
<dbReference type="Gene3D" id="3.40.50.620">
    <property type="entry name" value="HUPs"/>
    <property type="match status" value="1"/>
</dbReference>
<dbReference type="NCBIfam" id="TIGR01510">
    <property type="entry name" value="coaD_prev_kdtB"/>
    <property type="match status" value="1"/>
</dbReference>
<comment type="cofactor">
    <cofactor evidence="9">
        <name>Mg(2+)</name>
        <dbReference type="ChEBI" id="CHEBI:18420"/>
    </cofactor>
</comment>
<keyword evidence="7 9" id="KW-0173">Coenzyme A biosynthesis</keyword>
<evidence type="ECO:0000256" key="6">
    <source>
        <dbReference type="ARBA" id="ARBA00022842"/>
    </source>
</evidence>
<keyword evidence="1 9" id="KW-0963">Cytoplasm</keyword>
<evidence type="ECO:0000313" key="11">
    <source>
        <dbReference type="EMBL" id="EEG50615.1"/>
    </source>
</evidence>
<dbReference type="HAMAP" id="MF_00151">
    <property type="entry name" value="PPAT_bact"/>
    <property type="match status" value="1"/>
</dbReference>
<feature type="domain" description="Cytidyltransferase-like" evidence="10">
    <location>
        <begin position="17"/>
        <end position="145"/>
    </location>
</feature>
<dbReference type="Pfam" id="PF01467">
    <property type="entry name" value="CTP_transf_like"/>
    <property type="match status" value="1"/>
</dbReference>
<dbReference type="GO" id="GO:0004595">
    <property type="term" value="F:pantetheine-phosphate adenylyltransferase activity"/>
    <property type="evidence" value="ECO:0007669"/>
    <property type="project" value="UniProtKB-UniRule"/>
</dbReference>
<keyword evidence="2 9" id="KW-0808">Transferase</keyword>
<reference evidence="11 12" key="1">
    <citation type="submission" date="2009-01" db="EMBL/GenBank/DDBJ databases">
        <authorList>
            <person name="Fulton L."/>
            <person name="Clifton S."/>
            <person name="Fulton B."/>
            <person name="Xu J."/>
            <person name="Minx P."/>
            <person name="Pepin K.H."/>
            <person name="Johnson M."/>
            <person name="Bhonagiri V."/>
            <person name="Nash W.E."/>
            <person name="Mardis E.R."/>
            <person name="Wilson R.K."/>
        </authorList>
    </citation>
    <scope>NUCLEOTIDE SEQUENCE [LARGE SCALE GENOMIC DNA]</scope>
    <source>
        <strain evidence="12">DSM 10507 / JCM 14656 / S5a33</strain>
    </source>
</reference>
<keyword evidence="4 9" id="KW-0547">Nucleotide-binding</keyword>
<comment type="similarity">
    <text evidence="9">Belongs to the bacterial CoaD family.</text>
</comment>
<gene>
    <name evidence="9" type="primary">coaD</name>
    <name evidence="11" type="ORF">RUMHYD_00491</name>
</gene>
<dbReference type="GO" id="GO:0015937">
    <property type="term" value="P:coenzyme A biosynthetic process"/>
    <property type="evidence" value="ECO:0007669"/>
    <property type="project" value="UniProtKB-UniRule"/>
</dbReference>
<feature type="binding site" evidence="9">
    <location>
        <begin position="135"/>
        <end position="141"/>
    </location>
    <ligand>
        <name>ATP</name>
        <dbReference type="ChEBI" id="CHEBI:30616"/>
    </ligand>
</feature>
<dbReference type="EMBL" id="ACBZ01000017">
    <property type="protein sequence ID" value="EEG50615.1"/>
    <property type="molecule type" value="Genomic_DNA"/>
</dbReference>
<comment type="function">
    <text evidence="9">Reversibly transfers an adenylyl group from ATP to 4'-phosphopantetheine, yielding dephospho-CoA (dPCoA) and pyrophosphate.</text>
</comment>
<dbReference type="PANTHER" id="PTHR21342">
    <property type="entry name" value="PHOSPHOPANTETHEINE ADENYLYLTRANSFERASE"/>
    <property type="match status" value="1"/>
</dbReference>
<protein>
    <recommendedName>
        <fullName evidence="9">Phosphopantetheine adenylyltransferase</fullName>
        <ecNumber evidence="9">2.7.7.3</ecNumber>
    </recommendedName>
    <alternativeName>
        <fullName evidence="9">Dephospho-CoA pyrophosphorylase</fullName>
    </alternativeName>
    <alternativeName>
        <fullName evidence="9">Pantetheine-phosphate adenylyltransferase</fullName>
        <shortName evidence="9">PPAT</shortName>
    </alternativeName>
</protein>
<dbReference type="AlphaFoldDB" id="C0CI27"/>
<evidence type="ECO:0000256" key="8">
    <source>
        <dbReference type="ARBA" id="ARBA00029346"/>
    </source>
</evidence>
<feature type="binding site" evidence="9">
    <location>
        <position position="85"/>
    </location>
    <ligand>
        <name>substrate</name>
    </ligand>
</feature>
<dbReference type="Proteomes" id="UP000003100">
    <property type="component" value="Unassembled WGS sequence"/>
</dbReference>
<comment type="catalytic activity">
    <reaction evidence="8 9">
        <text>(R)-4'-phosphopantetheine + ATP + H(+) = 3'-dephospho-CoA + diphosphate</text>
        <dbReference type="Rhea" id="RHEA:19801"/>
        <dbReference type="ChEBI" id="CHEBI:15378"/>
        <dbReference type="ChEBI" id="CHEBI:30616"/>
        <dbReference type="ChEBI" id="CHEBI:33019"/>
        <dbReference type="ChEBI" id="CHEBI:57328"/>
        <dbReference type="ChEBI" id="CHEBI:61723"/>
        <dbReference type="EC" id="2.7.7.3"/>
    </reaction>
</comment>
<evidence type="ECO:0000256" key="5">
    <source>
        <dbReference type="ARBA" id="ARBA00022840"/>
    </source>
</evidence>
<comment type="pathway">
    <text evidence="9">Cofactor biosynthesis; coenzyme A biosynthesis; CoA from (R)-pantothenate: step 4/5.</text>
</comment>
<feature type="binding site" evidence="9">
    <location>
        <begin position="100"/>
        <end position="102"/>
    </location>
    <ligand>
        <name>ATP</name>
        <dbReference type="ChEBI" id="CHEBI:30616"/>
    </ligand>
</feature>
<evidence type="ECO:0000313" key="12">
    <source>
        <dbReference type="Proteomes" id="UP000003100"/>
    </source>
</evidence>
<feature type="binding site" evidence="9">
    <location>
        <position position="29"/>
    </location>
    <ligand>
        <name>ATP</name>
        <dbReference type="ChEBI" id="CHEBI:30616"/>
    </ligand>
</feature>
<feature type="binding site" evidence="9">
    <location>
        <position position="53"/>
    </location>
    <ligand>
        <name>substrate</name>
    </ligand>
</feature>
<evidence type="ECO:0000256" key="2">
    <source>
        <dbReference type="ARBA" id="ARBA00022679"/>
    </source>
</evidence>
<dbReference type="InterPro" id="IPR001980">
    <property type="entry name" value="PPAT"/>
</dbReference>
<keyword evidence="3 9" id="KW-0548">Nucleotidyltransferase</keyword>
<dbReference type="PRINTS" id="PR01020">
    <property type="entry name" value="LPSBIOSNTHSS"/>
</dbReference>
<dbReference type="CDD" id="cd02163">
    <property type="entry name" value="PPAT"/>
    <property type="match status" value="1"/>
</dbReference>
<evidence type="ECO:0000259" key="10">
    <source>
        <dbReference type="Pfam" id="PF01467"/>
    </source>
</evidence>
<evidence type="ECO:0000256" key="9">
    <source>
        <dbReference type="HAMAP-Rule" id="MF_00151"/>
    </source>
</evidence>
<name>C0CI27_BLAHS</name>
<keyword evidence="6 9" id="KW-0460">Magnesium</keyword>
<comment type="subcellular location">
    <subcellularLocation>
        <location evidence="9">Cytoplasm</location>
    </subcellularLocation>
</comment>
<dbReference type="EC" id="2.7.7.3" evidence="9"/>
<feature type="binding site" evidence="9">
    <location>
        <position position="21"/>
    </location>
    <ligand>
        <name>substrate</name>
    </ligand>
</feature>
<dbReference type="NCBIfam" id="TIGR00125">
    <property type="entry name" value="cyt_tran_rel"/>
    <property type="match status" value="1"/>
</dbReference>
<dbReference type="UniPathway" id="UPA00241">
    <property type="reaction ID" value="UER00355"/>
</dbReference>
<evidence type="ECO:0000256" key="7">
    <source>
        <dbReference type="ARBA" id="ARBA00022993"/>
    </source>
</evidence>
<dbReference type="SUPFAM" id="SSF52374">
    <property type="entry name" value="Nucleotidylyl transferase"/>
    <property type="match status" value="1"/>
</dbReference>
<accession>C0CI27</accession>
<dbReference type="GO" id="GO:0005524">
    <property type="term" value="F:ATP binding"/>
    <property type="evidence" value="ECO:0007669"/>
    <property type="project" value="UniProtKB-KW"/>
</dbReference>
<feature type="binding site" evidence="9">
    <location>
        <position position="99"/>
    </location>
    <ligand>
        <name>substrate</name>
    </ligand>
</feature>
<reference evidence="11 12" key="2">
    <citation type="submission" date="2009-02" db="EMBL/GenBank/DDBJ databases">
        <title>Draft genome sequence of Blautia hydrogenotrophica DSM 10507 (Ruminococcus hydrogenotrophicus DSM 10507).</title>
        <authorList>
            <person name="Sudarsanam P."/>
            <person name="Ley R."/>
            <person name="Guruge J."/>
            <person name="Turnbaugh P.J."/>
            <person name="Mahowald M."/>
            <person name="Liep D."/>
            <person name="Gordon J."/>
        </authorList>
    </citation>
    <scope>NUCLEOTIDE SEQUENCE [LARGE SCALE GENOMIC DNA]</scope>
    <source>
        <strain evidence="12">DSM 10507 / JCM 14656 / S5a33</strain>
    </source>
</reference>
<proteinExistence type="inferred from homology"/>
<feature type="binding site" evidence="9">
    <location>
        <begin position="21"/>
        <end position="22"/>
    </location>
    <ligand>
        <name>ATP</name>
        <dbReference type="ChEBI" id="CHEBI:30616"/>
    </ligand>
</feature>
<evidence type="ECO:0000256" key="4">
    <source>
        <dbReference type="ARBA" id="ARBA00022741"/>
    </source>
</evidence>
<keyword evidence="12" id="KW-1185">Reference proteome</keyword>
<dbReference type="HOGENOM" id="CLU_100149_0_1_9"/>
<feature type="binding site" evidence="9">
    <location>
        <position position="110"/>
    </location>
    <ligand>
        <name>ATP</name>
        <dbReference type="ChEBI" id="CHEBI:30616"/>
    </ligand>
</feature>
<dbReference type="PANTHER" id="PTHR21342:SF1">
    <property type="entry name" value="PHOSPHOPANTETHEINE ADENYLYLTRANSFERASE"/>
    <property type="match status" value="1"/>
</dbReference>
<sequence>MHIFLCVESEKNMSKAVYPGSFDPVTYGHLDVIVRGSKSFDEVIVGVLQNSAKSPLFSVEERVNILKEATKELPNVKICAFNGLSVNFAREHQANVILRGLRAITDFEYELQMAQTNRVLAPDVDTVFLTTGLKYAYLSSTIVKEVASFGGDISNFVPPQALEAILSKMQRKPTK</sequence>
<dbReference type="PATRIC" id="fig|476272.21.peg.3497"/>
<dbReference type="InterPro" id="IPR004821">
    <property type="entry name" value="Cyt_trans-like"/>
</dbReference>
<evidence type="ECO:0000256" key="3">
    <source>
        <dbReference type="ARBA" id="ARBA00022695"/>
    </source>
</evidence>